<dbReference type="Proteomes" id="UP000029120">
    <property type="component" value="Unassembled WGS sequence"/>
</dbReference>
<dbReference type="Gramene" id="KFK21866">
    <property type="protein sequence ID" value="KFK21866"/>
    <property type="gene ID" value="AALP_AAs44295U000100"/>
</dbReference>
<evidence type="ECO:0000313" key="1">
    <source>
        <dbReference type="EMBL" id="KFK21866.1"/>
    </source>
</evidence>
<organism evidence="1 2">
    <name type="scientific">Arabis alpina</name>
    <name type="common">Alpine rock-cress</name>
    <dbReference type="NCBI Taxonomy" id="50452"/>
    <lineage>
        <taxon>Eukaryota</taxon>
        <taxon>Viridiplantae</taxon>
        <taxon>Streptophyta</taxon>
        <taxon>Embryophyta</taxon>
        <taxon>Tracheophyta</taxon>
        <taxon>Spermatophyta</taxon>
        <taxon>Magnoliopsida</taxon>
        <taxon>eudicotyledons</taxon>
        <taxon>Gunneridae</taxon>
        <taxon>Pentapetalae</taxon>
        <taxon>rosids</taxon>
        <taxon>malvids</taxon>
        <taxon>Brassicales</taxon>
        <taxon>Brassicaceae</taxon>
        <taxon>Arabideae</taxon>
        <taxon>Arabis</taxon>
    </lineage>
</organism>
<evidence type="ECO:0000313" key="2">
    <source>
        <dbReference type="Proteomes" id="UP000029120"/>
    </source>
</evidence>
<sequence>DMLASPVPALSGAVRGLVLLYFVLGTSFPSDLLDLSCFSVTSGLVASRMTVTPTVLSSLRRRSTPSLAFPAMEKALTSRGAASADCMVLGLSPMYASDRASITFGSTQIVSCLRTATSASSEQPLWRLGCEDLINAAASIHGF</sequence>
<protein>
    <submittedName>
        <fullName evidence="1">Uncharacterized protein</fullName>
    </submittedName>
</protein>
<reference evidence="2" key="1">
    <citation type="journal article" date="2015" name="Nat. Plants">
        <title>Genome expansion of Arabis alpina linked with retrotransposition and reduced symmetric DNA methylation.</title>
        <authorList>
            <person name="Willing E.M."/>
            <person name="Rawat V."/>
            <person name="Mandakova T."/>
            <person name="Maumus F."/>
            <person name="James G.V."/>
            <person name="Nordstroem K.J."/>
            <person name="Becker C."/>
            <person name="Warthmann N."/>
            <person name="Chica C."/>
            <person name="Szarzynska B."/>
            <person name="Zytnicki M."/>
            <person name="Albani M.C."/>
            <person name="Kiefer C."/>
            <person name="Bergonzi S."/>
            <person name="Castaings L."/>
            <person name="Mateos J.L."/>
            <person name="Berns M.C."/>
            <person name="Bujdoso N."/>
            <person name="Piofczyk T."/>
            <person name="de Lorenzo L."/>
            <person name="Barrero-Sicilia C."/>
            <person name="Mateos I."/>
            <person name="Piednoel M."/>
            <person name="Hagmann J."/>
            <person name="Chen-Min-Tao R."/>
            <person name="Iglesias-Fernandez R."/>
            <person name="Schuster S.C."/>
            <person name="Alonso-Blanco C."/>
            <person name="Roudier F."/>
            <person name="Carbonero P."/>
            <person name="Paz-Ares J."/>
            <person name="Davis S.J."/>
            <person name="Pecinka A."/>
            <person name="Quesneville H."/>
            <person name="Colot V."/>
            <person name="Lysak M.A."/>
            <person name="Weigel D."/>
            <person name="Coupland G."/>
            <person name="Schneeberger K."/>
        </authorList>
    </citation>
    <scope>NUCLEOTIDE SEQUENCE [LARGE SCALE GENOMIC DNA]</scope>
    <source>
        <strain evidence="2">cv. Pajares</strain>
    </source>
</reference>
<dbReference type="AlphaFoldDB" id="A0A087FW64"/>
<keyword evidence="2" id="KW-1185">Reference proteome</keyword>
<gene>
    <name evidence="1" type="ORF">AALP_AAs44295U000100</name>
</gene>
<proteinExistence type="predicted"/>
<name>A0A087FW64_ARAAL</name>
<feature type="non-terminal residue" evidence="1">
    <location>
        <position position="1"/>
    </location>
</feature>
<accession>A0A087FW64</accession>
<dbReference type="EMBL" id="KL995012">
    <property type="protein sequence ID" value="KFK21866.1"/>
    <property type="molecule type" value="Genomic_DNA"/>
</dbReference>